<reference evidence="2 3" key="1">
    <citation type="journal article" date="2019" name="Environ. Microbiol.">
        <title>At the nexus of three kingdoms: the genome of the mycorrhizal fungus Gigaspora margarita provides insights into plant, endobacterial and fungal interactions.</title>
        <authorList>
            <person name="Venice F."/>
            <person name="Ghignone S."/>
            <person name="Salvioli di Fossalunga A."/>
            <person name="Amselem J."/>
            <person name="Novero M."/>
            <person name="Xianan X."/>
            <person name="Sedzielewska Toro K."/>
            <person name="Morin E."/>
            <person name="Lipzen A."/>
            <person name="Grigoriev I.V."/>
            <person name="Henrissat B."/>
            <person name="Martin F.M."/>
            <person name="Bonfante P."/>
        </authorList>
    </citation>
    <scope>NUCLEOTIDE SEQUENCE [LARGE SCALE GENOMIC DNA]</scope>
    <source>
        <strain evidence="2 3">BEG34</strain>
    </source>
</reference>
<name>A0A8H4B4C6_GIGMA</name>
<gene>
    <name evidence="2" type="ORF">F8M41_008528</name>
</gene>
<protein>
    <submittedName>
        <fullName evidence="2">Uncharacterized protein</fullName>
    </submittedName>
</protein>
<sequence length="122" mass="13963">MSNKLVKNLNILSKSSSYKSRVSIDNQSEFASFAINNIINSIVEHANQSSSQTLTPNVEFEQQKEVEPEPEFLADFHKYKAESQESETELHNEPILESESQSVDMNEHVKIYTHLGLETYKD</sequence>
<dbReference type="AlphaFoldDB" id="A0A8H4B4C6"/>
<dbReference type="EMBL" id="WTPW01000020">
    <property type="protein sequence ID" value="KAF0558607.1"/>
    <property type="molecule type" value="Genomic_DNA"/>
</dbReference>
<proteinExistence type="predicted"/>
<evidence type="ECO:0000313" key="2">
    <source>
        <dbReference type="EMBL" id="KAF0558607.1"/>
    </source>
</evidence>
<comment type="caution">
    <text evidence="2">The sequence shown here is derived from an EMBL/GenBank/DDBJ whole genome shotgun (WGS) entry which is preliminary data.</text>
</comment>
<keyword evidence="3" id="KW-1185">Reference proteome</keyword>
<organism evidence="2 3">
    <name type="scientific">Gigaspora margarita</name>
    <dbReference type="NCBI Taxonomy" id="4874"/>
    <lineage>
        <taxon>Eukaryota</taxon>
        <taxon>Fungi</taxon>
        <taxon>Fungi incertae sedis</taxon>
        <taxon>Mucoromycota</taxon>
        <taxon>Glomeromycotina</taxon>
        <taxon>Glomeromycetes</taxon>
        <taxon>Diversisporales</taxon>
        <taxon>Gigasporaceae</taxon>
        <taxon>Gigaspora</taxon>
    </lineage>
</organism>
<dbReference type="Proteomes" id="UP000439903">
    <property type="component" value="Unassembled WGS sequence"/>
</dbReference>
<feature type="region of interest" description="Disordered" evidence="1">
    <location>
        <begin position="48"/>
        <end position="67"/>
    </location>
</feature>
<feature type="compositionally biased region" description="Basic and acidic residues" evidence="1">
    <location>
        <begin position="83"/>
        <end position="94"/>
    </location>
</feature>
<accession>A0A8H4B4C6</accession>
<evidence type="ECO:0000313" key="3">
    <source>
        <dbReference type="Proteomes" id="UP000439903"/>
    </source>
</evidence>
<evidence type="ECO:0000256" key="1">
    <source>
        <dbReference type="SAM" id="MobiDB-lite"/>
    </source>
</evidence>
<feature type="region of interest" description="Disordered" evidence="1">
    <location>
        <begin position="83"/>
        <end position="102"/>
    </location>
</feature>